<organism evidence="11 12">
    <name type="scientific">Cristinia sonorae</name>
    <dbReference type="NCBI Taxonomy" id="1940300"/>
    <lineage>
        <taxon>Eukaryota</taxon>
        <taxon>Fungi</taxon>
        <taxon>Dikarya</taxon>
        <taxon>Basidiomycota</taxon>
        <taxon>Agaricomycotina</taxon>
        <taxon>Agaricomycetes</taxon>
        <taxon>Agaricomycetidae</taxon>
        <taxon>Agaricales</taxon>
        <taxon>Pleurotineae</taxon>
        <taxon>Stephanosporaceae</taxon>
        <taxon>Cristinia</taxon>
    </lineage>
</organism>
<evidence type="ECO:0000256" key="4">
    <source>
        <dbReference type="ARBA" id="ARBA00022691"/>
    </source>
</evidence>
<dbReference type="PROSITE" id="PS51626">
    <property type="entry name" value="SAM_MT_TRM1"/>
    <property type="match status" value="1"/>
</dbReference>
<dbReference type="CDD" id="cd02440">
    <property type="entry name" value="AdoMet_MTases"/>
    <property type="match status" value="1"/>
</dbReference>
<evidence type="ECO:0000256" key="5">
    <source>
        <dbReference type="ARBA" id="ARBA00022694"/>
    </source>
</evidence>
<name>A0A8K0V0C7_9AGAR</name>
<dbReference type="Pfam" id="PF02005">
    <property type="entry name" value="TRM"/>
    <property type="match status" value="1"/>
</dbReference>
<sequence length="576" mass="63159">MASSSNPPIVVPEGFKLHTENTSHILLPDDNQAFLNPVQEFNRDLSVASIRTWANCVNAEKKKKWEERQAKKVQQTGSKAKKQKVDTEGSAAASIPPEESPVDKSTEVDTPSTKPSAQFMPHQFVALEALSATGLRSIRYANEIPELKYIIANDLSPEAVATMRRNVEMNNLVERTEVPSGSKETKTIPARIRVNEGDACALMYNHRAEKERVDVVDLDPYGTAAPFIDGAVQCVKDGGLLCVTCTDLPVLATNNFPEKCFSNYGSVPVRAEYCHEAALRIVLHSLSTAAARYGRYIRPILSLSIDFYVRLFVRVATGANEVKRAISKTSVYYVCTNCQSWYDQPMGKLTETVHPNGNVNINVKTAAGPTVSSGKCPECTGNLRVAGPMWSGPIHDPEYVAQVLEHVESNKDRYGTSTRMIGMLTMAKEELQNPFYFTPSQIAGNFHCISPSLDDVASALLNGGHKVSRSHACAGSLKTDASRRVLHDIFRTWIKTHPVKMTKITEGSPTHTLLMKEALTEADFKHHPKSVIVTAKVNLVRYPPNPTPNWGPGKRAGGGGSASGTKRKREGDGEEQ</sequence>
<keyword evidence="3 9" id="KW-0808">Transferase</keyword>
<feature type="region of interest" description="Disordered" evidence="10">
    <location>
        <begin position="64"/>
        <end position="119"/>
    </location>
</feature>
<protein>
    <recommendedName>
        <fullName evidence="7 9">tRNA (guanine(26)-N(2))-dimethyltransferase</fullName>
        <ecNumber evidence="7 9">2.1.1.216</ecNumber>
    </recommendedName>
</protein>
<keyword evidence="1 9" id="KW-0820">tRNA-binding</keyword>
<keyword evidence="4 9" id="KW-0949">S-adenosyl-L-methionine</keyword>
<accession>A0A8K0V0C7</accession>
<evidence type="ECO:0000256" key="1">
    <source>
        <dbReference type="ARBA" id="ARBA00022555"/>
    </source>
</evidence>
<dbReference type="PANTHER" id="PTHR10631">
    <property type="entry name" value="N 2 ,N 2 -DIMETHYLGUANOSINE TRNA METHYLTRANSFERASE"/>
    <property type="match status" value="1"/>
</dbReference>
<dbReference type="SUPFAM" id="SSF53335">
    <property type="entry name" value="S-adenosyl-L-methionine-dependent methyltransferases"/>
    <property type="match status" value="1"/>
</dbReference>
<dbReference type="NCBIfam" id="TIGR00308">
    <property type="entry name" value="TRM1"/>
    <property type="match status" value="1"/>
</dbReference>
<reference evidence="11" key="1">
    <citation type="journal article" date="2021" name="New Phytol.">
        <title>Evolutionary innovations through gain and loss of genes in the ectomycorrhizal Boletales.</title>
        <authorList>
            <person name="Wu G."/>
            <person name="Miyauchi S."/>
            <person name="Morin E."/>
            <person name="Kuo A."/>
            <person name="Drula E."/>
            <person name="Varga T."/>
            <person name="Kohler A."/>
            <person name="Feng B."/>
            <person name="Cao Y."/>
            <person name="Lipzen A."/>
            <person name="Daum C."/>
            <person name="Hundley H."/>
            <person name="Pangilinan J."/>
            <person name="Johnson J."/>
            <person name="Barry K."/>
            <person name="LaButti K."/>
            <person name="Ng V."/>
            <person name="Ahrendt S."/>
            <person name="Min B."/>
            <person name="Choi I.G."/>
            <person name="Park H."/>
            <person name="Plett J.M."/>
            <person name="Magnuson J."/>
            <person name="Spatafora J.W."/>
            <person name="Nagy L.G."/>
            <person name="Henrissat B."/>
            <person name="Grigoriev I.V."/>
            <person name="Yang Z.L."/>
            <person name="Xu J."/>
            <person name="Martin F.M."/>
        </authorList>
    </citation>
    <scope>NUCLEOTIDE SEQUENCE</scope>
    <source>
        <strain evidence="11">KKN 215</strain>
    </source>
</reference>
<feature type="region of interest" description="Disordered" evidence="10">
    <location>
        <begin position="543"/>
        <end position="576"/>
    </location>
</feature>
<dbReference type="GO" id="GO:0002940">
    <property type="term" value="P:tRNA N2-guanine methylation"/>
    <property type="evidence" value="ECO:0007669"/>
    <property type="project" value="TreeGrafter"/>
</dbReference>
<evidence type="ECO:0000256" key="9">
    <source>
        <dbReference type="PROSITE-ProRule" id="PRU00958"/>
    </source>
</evidence>
<dbReference type="InterPro" id="IPR029063">
    <property type="entry name" value="SAM-dependent_MTases_sf"/>
</dbReference>
<evidence type="ECO:0000313" key="11">
    <source>
        <dbReference type="EMBL" id="KAH8107111.1"/>
    </source>
</evidence>
<dbReference type="EC" id="2.1.1.216" evidence="7 9"/>
<comment type="similarity">
    <text evidence="9">Belongs to the class I-like SAM-binding methyltransferase superfamily. Trm1 family.</text>
</comment>
<dbReference type="GO" id="GO:0005634">
    <property type="term" value="C:nucleus"/>
    <property type="evidence" value="ECO:0007669"/>
    <property type="project" value="TreeGrafter"/>
</dbReference>
<evidence type="ECO:0000256" key="2">
    <source>
        <dbReference type="ARBA" id="ARBA00022603"/>
    </source>
</evidence>
<keyword evidence="12" id="KW-1185">Reference proteome</keyword>
<dbReference type="GO" id="GO:0160104">
    <property type="term" value="F:tRNA (guanine(26)-N2)-dimethyltransferase activity"/>
    <property type="evidence" value="ECO:0007669"/>
    <property type="project" value="UniProtKB-UniRule"/>
</dbReference>
<keyword evidence="5 9" id="KW-0819">tRNA processing</keyword>
<dbReference type="Gene3D" id="3.30.56.70">
    <property type="entry name" value="N2,N2-dimethylguanosine tRNA methyltransferase, C-terminal domain"/>
    <property type="match status" value="1"/>
</dbReference>
<dbReference type="EMBL" id="JAEVFJ010000002">
    <property type="protein sequence ID" value="KAH8107111.1"/>
    <property type="molecule type" value="Genomic_DNA"/>
</dbReference>
<keyword evidence="2 9" id="KW-0489">Methyltransferase</keyword>
<dbReference type="OrthoDB" id="6349953at2759"/>
<proteinExistence type="inferred from homology"/>
<evidence type="ECO:0000256" key="6">
    <source>
        <dbReference type="ARBA" id="ARBA00022884"/>
    </source>
</evidence>
<evidence type="ECO:0000256" key="3">
    <source>
        <dbReference type="ARBA" id="ARBA00022679"/>
    </source>
</evidence>
<dbReference type="InterPro" id="IPR002905">
    <property type="entry name" value="Trm1"/>
</dbReference>
<dbReference type="PANTHER" id="PTHR10631:SF3">
    <property type="entry name" value="TRNA (GUANINE(26)-N(2))-DIMETHYLTRANSFERASE"/>
    <property type="match status" value="1"/>
</dbReference>
<evidence type="ECO:0000256" key="7">
    <source>
        <dbReference type="ARBA" id="ARBA00039099"/>
    </source>
</evidence>
<evidence type="ECO:0000256" key="10">
    <source>
        <dbReference type="SAM" id="MobiDB-lite"/>
    </source>
</evidence>
<evidence type="ECO:0000313" key="12">
    <source>
        <dbReference type="Proteomes" id="UP000813824"/>
    </source>
</evidence>
<dbReference type="Gene3D" id="3.40.50.150">
    <property type="entry name" value="Vaccinia Virus protein VP39"/>
    <property type="match status" value="1"/>
</dbReference>
<dbReference type="Proteomes" id="UP000813824">
    <property type="component" value="Unassembled WGS sequence"/>
</dbReference>
<gene>
    <name evidence="11" type="ORF">BXZ70DRAFT_1029352</name>
</gene>
<evidence type="ECO:0000256" key="8">
    <source>
        <dbReference type="ARBA" id="ARBA00051897"/>
    </source>
</evidence>
<dbReference type="InterPro" id="IPR042296">
    <property type="entry name" value="tRNA_met_Trm1_C"/>
</dbReference>
<comment type="caution">
    <text evidence="11">The sequence shown here is derived from an EMBL/GenBank/DDBJ whole genome shotgun (WGS) entry which is preliminary data.</text>
</comment>
<dbReference type="AlphaFoldDB" id="A0A8K0V0C7"/>
<keyword evidence="6 9" id="KW-0694">RNA-binding</keyword>
<dbReference type="FunFam" id="3.30.56.70:FF:000001">
    <property type="entry name" value="tRNA (guanine(26)-N(2))-dimethyltransferase"/>
    <property type="match status" value="1"/>
</dbReference>
<dbReference type="GO" id="GO:0000049">
    <property type="term" value="F:tRNA binding"/>
    <property type="evidence" value="ECO:0007669"/>
    <property type="project" value="UniProtKB-UniRule"/>
</dbReference>
<comment type="catalytic activity">
    <reaction evidence="8 9">
        <text>guanosine(26) in tRNA + 2 S-adenosyl-L-methionine = N(2)-dimethylguanosine(26) in tRNA + 2 S-adenosyl-L-homocysteine + 2 H(+)</text>
        <dbReference type="Rhea" id="RHEA:43140"/>
        <dbReference type="Rhea" id="RHEA-COMP:10359"/>
        <dbReference type="Rhea" id="RHEA-COMP:10360"/>
        <dbReference type="ChEBI" id="CHEBI:15378"/>
        <dbReference type="ChEBI" id="CHEBI:57856"/>
        <dbReference type="ChEBI" id="CHEBI:59789"/>
        <dbReference type="ChEBI" id="CHEBI:74269"/>
        <dbReference type="ChEBI" id="CHEBI:74513"/>
        <dbReference type="EC" id="2.1.1.216"/>
    </reaction>
</comment>